<dbReference type="Gene3D" id="3.40.50.300">
    <property type="entry name" value="P-loop containing nucleotide triphosphate hydrolases"/>
    <property type="match status" value="1"/>
</dbReference>
<dbReference type="EMBL" id="WWCW01000031">
    <property type="protein sequence ID" value="MYM87787.1"/>
    <property type="molecule type" value="Genomic_DNA"/>
</dbReference>
<dbReference type="RefSeq" id="WP_161096892.1">
    <property type="nucleotide sequence ID" value="NZ_WWCW01000031.1"/>
</dbReference>
<name>A0A845G476_9BURK</name>
<accession>A0A845G476</accession>
<dbReference type="PRINTS" id="PR00364">
    <property type="entry name" value="DISEASERSIST"/>
</dbReference>
<comment type="caution">
    <text evidence="4">The sequence shown here is derived from an EMBL/GenBank/DDBJ whole genome shotgun (WGS) entry which is preliminary data.</text>
</comment>
<dbReference type="Gene3D" id="1.10.10.10">
    <property type="entry name" value="Winged helix-like DNA-binding domain superfamily/Winged helix DNA-binding domain"/>
    <property type="match status" value="1"/>
</dbReference>
<dbReference type="PROSITE" id="PS51755">
    <property type="entry name" value="OMPR_PHOB"/>
    <property type="match status" value="1"/>
</dbReference>
<dbReference type="SMART" id="SM00382">
    <property type="entry name" value="AAA"/>
    <property type="match status" value="1"/>
</dbReference>
<dbReference type="InterPro" id="IPR027417">
    <property type="entry name" value="P-loop_NTPase"/>
</dbReference>
<dbReference type="Pfam" id="PF13401">
    <property type="entry name" value="AAA_22"/>
    <property type="match status" value="1"/>
</dbReference>
<dbReference type="InterPro" id="IPR058852">
    <property type="entry name" value="HTH_77"/>
</dbReference>
<reference evidence="4 5" key="1">
    <citation type="submission" date="2020-01" db="EMBL/GenBank/DDBJ databases">
        <title>Novel species isolated from a subtropical stream in China.</title>
        <authorList>
            <person name="Lu H."/>
        </authorList>
    </citation>
    <scope>NUCLEOTIDE SEQUENCE [LARGE SCALE GENOMIC DNA]</scope>
    <source>
        <strain evidence="4 5">FT82W</strain>
    </source>
</reference>
<dbReference type="InterPro" id="IPR001867">
    <property type="entry name" value="OmpR/PhoB-type_DNA-bd"/>
</dbReference>
<sequence length="906" mass="99520">MTSAAKDGSSLYREYKFGPFRLLPEQRVLFEYNERVRVGSRALTILTLLVERAGELVSTSDIVRCAWPDTVVEENNLRVHIASLRKILHDDGDRARTILNEPGRGYRFVASVNQGLDGGSREPSPPPQKVPDPPAALVKLVGREYALAALVSFFSRTRLLTLVGPGGIGKTTLAKQGALELAAKYRDGVCFVDLSPLTDPGLVPGAVATALQYVLAPRAAVSALLEHLRERDILLVLDNCEHVIDAVADLVETLLPGCPHVAVLATSRESLRVHGEYVQQLRPLDTPEEKRDITAAEAMTYGSIQLFVERAAAACNGFELTDANAGAVSQVCRNLDGLPLALELGASCAVKLGLDVLLLGLEDRLALLTHGRRTNERHQTLRAMLDWSYAILTETERCLLARLSVFAGWFSLDAAIAIGTDHVVGRPTVIEALSGLAGKSLVTLDTSSQIAQYRLLESTRAYAAEKLSASENREQVQQKHAQYVYDGLGDAEAQWRLLPRAEWWTRFGPQLNDIRAALGWALSAPGQLQFGLRLLAASAPLWLGLSKLEEFHRLLDNVLSRFPVEGPPIFPEEYKLNLLQGVLFMNVDGPSTRRAKVLNRAVELAGFSGDRQSQLTALWAYCGFCFAISEHGTMYESAQRIGEIASAGAEQETRALADRMWALSHYARGELELAQLFGEKSVGIGAAASPSFSTVFRYDQTTTSRANLSLVLFLRGDSDRAGAMLAEAVADSMRARNPNTLVYILSHIACPLALWLDDRDVASQYTELLHDTSNENGWTYMLEVSNWWNFVLSQNGTAHHYPSPQRFDGLYPLQRDLLIASCPGLVDEEALSRANRKPHHWASAEIVRAHGERLLALGGRSAYGEADRAFRLAIEISLTQGAVAWHRRAKRSLASLQYQYGALESL</sequence>
<dbReference type="Pfam" id="PF25872">
    <property type="entry name" value="HTH_77"/>
    <property type="match status" value="1"/>
</dbReference>
<feature type="DNA-binding region" description="OmpR/PhoB-type" evidence="2">
    <location>
        <begin position="12"/>
        <end position="110"/>
    </location>
</feature>
<dbReference type="GO" id="GO:0006355">
    <property type="term" value="P:regulation of DNA-templated transcription"/>
    <property type="evidence" value="ECO:0007669"/>
    <property type="project" value="InterPro"/>
</dbReference>
<dbReference type="GO" id="GO:0000160">
    <property type="term" value="P:phosphorelay signal transduction system"/>
    <property type="evidence" value="ECO:0007669"/>
    <property type="project" value="InterPro"/>
</dbReference>
<dbReference type="Proteomes" id="UP000470302">
    <property type="component" value="Unassembled WGS sequence"/>
</dbReference>
<evidence type="ECO:0000259" key="3">
    <source>
        <dbReference type="PROSITE" id="PS51755"/>
    </source>
</evidence>
<dbReference type="InterPro" id="IPR016032">
    <property type="entry name" value="Sig_transdc_resp-reg_C-effctor"/>
</dbReference>
<dbReference type="AlphaFoldDB" id="A0A845G476"/>
<evidence type="ECO:0000256" key="1">
    <source>
        <dbReference type="ARBA" id="ARBA00023125"/>
    </source>
</evidence>
<dbReference type="PANTHER" id="PTHR47691:SF3">
    <property type="entry name" value="HTH-TYPE TRANSCRIPTIONAL REGULATOR RV0890C-RELATED"/>
    <property type="match status" value="1"/>
</dbReference>
<proteinExistence type="predicted"/>
<dbReference type="InterPro" id="IPR036388">
    <property type="entry name" value="WH-like_DNA-bd_sf"/>
</dbReference>
<dbReference type="Pfam" id="PF00486">
    <property type="entry name" value="Trans_reg_C"/>
    <property type="match status" value="1"/>
</dbReference>
<dbReference type="SUPFAM" id="SSF46894">
    <property type="entry name" value="C-terminal effector domain of the bipartite response regulators"/>
    <property type="match status" value="1"/>
</dbReference>
<dbReference type="GO" id="GO:0016887">
    <property type="term" value="F:ATP hydrolysis activity"/>
    <property type="evidence" value="ECO:0007669"/>
    <property type="project" value="InterPro"/>
</dbReference>
<keyword evidence="1 2" id="KW-0238">DNA-binding</keyword>
<gene>
    <name evidence="4" type="ORF">GTP91_11410</name>
</gene>
<dbReference type="CDD" id="cd00383">
    <property type="entry name" value="trans_reg_C"/>
    <property type="match status" value="1"/>
</dbReference>
<dbReference type="InterPro" id="IPR049945">
    <property type="entry name" value="AAA_22"/>
</dbReference>
<dbReference type="PANTHER" id="PTHR47691">
    <property type="entry name" value="REGULATOR-RELATED"/>
    <property type="match status" value="1"/>
</dbReference>
<dbReference type="GO" id="GO:0003677">
    <property type="term" value="F:DNA binding"/>
    <property type="evidence" value="ECO:0007669"/>
    <property type="project" value="UniProtKB-UniRule"/>
</dbReference>
<organism evidence="4 5">
    <name type="scientific">Duganella vulcania</name>
    <dbReference type="NCBI Taxonomy" id="2692166"/>
    <lineage>
        <taxon>Bacteria</taxon>
        <taxon>Pseudomonadati</taxon>
        <taxon>Pseudomonadota</taxon>
        <taxon>Betaproteobacteria</taxon>
        <taxon>Burkholderiales</taxon>
        <taxon>Oxalobacteraceae</taxon>
        <taxon>Telluria group</taxon>
        <taxon>Duganella</taxon>
    </lineage>
</organism>
<evidence type="ECO:0000313" key="4">
    <source>
        <dbReference type="EMBL" id="MYM87787.1"/>
    </source>
</evidence>
<feature type="domain" description="OmpR/PhoB-type" evidence="3">
    <location>
        <begin position="12"/>
        <end position="110"/>
    </location>
</feature>
<protein>
    <submittedName>
        <fullName evidence="4">AAA family ATPase</fullName>
    </submittedName>
</protein>
<dbReference type="SUPFAM" id="SSF52540">
    <property type="entry name" value="P-loop containing nucleoside triphosphate hydrolases"/>
    <property type="match status" value="1"/>
</dbReference>
<evidence type="ECO:0000256" key="2">
    <source>
        <dbReference type="PROSITE-ProRule" id="PRU01091"/>
    </source>
</evidence>
<dbReference type="SMART" id="SM00862">
    <property type="entry name" value="Trans_reg_C"/>
    <property type="match status" value="1"/>
</dbReference>
<evidence type="ECO:0000313" key="5">
    <source>
        <dbReference type="Proteomes" id="UP000470302"/>
    </source>
</evidence>
<dbReference type="InterPro" id="IPR003593">
    <property type="entry name" value="AAA+_ATPase"/>
</dbReference>